<keyword evidence="3" id="KW-1185">Reference proteome</keyword>
<protein>
    <recommendedName>
        <fullName evidence="4">Ferritin-like domain-containing protein</fullName>
    </recommendedName>
</protein>
<dbReference type="OrthoDB" id="201781at2157"/>
<comment type="caution">
    <text evidence="2">The sequence shown here is derived from an EMBL/GenBank/DDBJ whole genome shotgun (WGS) entry which is preliminary data.</text>
</comment>
<dbReference type="PATRIC" id="fig|795797.19.peg.103"/>
<sequence>MSDDNSQQPTGIDRLTTTVNDQLTSRRRFMTTSAVAGAGALGISMPASAHEHGEGNGDNGDEDSMEMMDEEDELDDIGILNFARTLEFLEARFYREGLDTIGEQGLRCSDPLQAVGGDVQDRAFDDLRVIQEHEETHAEVLGETIEDLGGEPIEEPEFDFGTATEDPMEFLQTAALLEATGTGAYAGAAPMIENADLIPPALSIHSVEARHTSFLNVLNGEIGFPNAFDEALTVDEVLERAGPFIVE</sequence>
<dbReference type="EMBL" id="AOHV01000002">
    <property type="protein sequence ID" value="ELY41756.1"/>
    <property type="molecule type" value="Genomic_DNA"/>
</dbReference>
<name>L9VXL7_HALJB</name>
<dbReference type="PROSITE" id="PS51318">
    <property type="entry name" value="TAT"/>
    <property type="match status" value="1"/>
</dbReference>
<dbReference type="RefSeq" id="WP_008413721.1">
    <property type="nucleotide sequence ID" value="NC_014299.1"/>
</dbReference>
<dbReference type="InterPro" id="IPR012347">
    <property type="entry name" value="Ferritin-like"/>
</dbReference>
<feature type="region of interest" description="Disordered" evidence="1">
    <location>
        <begin position="46"/>
        <end position="65"/>
    </location>
</feature>
<organism evidence="2 3">
    <name type="scientific">Halalkalicoccus jeotgali (strain DSM 18796 / CECT 7217 / JCM 14584 / KCTC 4019 / B3)</name>
    <dbReference type="NCBI Taxonomy" id="795797"/>
    <lineage>
        <taxon>Archaea</taxon>
        <taxon>Methanobacteriati</taxon>
        <taxon>Methanobacteriota</taxon>
        <taxon>Stenosarchaea group</taxon>
        <taxon>Halobacteria</taxon>
        <taxon>Halobacteriales</taxon>
        <taxon>Halococcaceae</taxon>
        <taxon>Halalkalicoccus</taxon>
    </lineage>
</organism>
<proteinExistence type="predicted"/>
<dbReference type="GeneID" id="9421535"/>
<dbReference type="Pfam" id="PF13668">
    <property type="entry name" value="Ferritin_2"/>
    <property type="match status" value="1"/>
</dbReference>
<dbReference type="AlphaFoldDB" id="L9VXL7"/>
<dbReference type="Gene3D" id="1.20.1260.10">
    <property type="match status" value="1"/>
</dbReference>
<evidence type="ECO:0008006" key="4">
    <source>
        <dbReference type="Google" id="ProtNLM"/>
    </source>
</evidence>
<dbReference type="NCBIfam" id="TIGR01409">
    <property type="entry name" value="TAT_signal_seq"/>
    <property type="match status" value="1"/>
</dbReference>
<dbReference type="InterPro" id="IPR006311">
    <property type="entry name" value="TAT_signal"/>
</dbReference>
<gene>
    <name evidence="2" type="ORF">C497_00675</name>
</gene>
<dbReference type="InterPro" id="IPR019546">
    <property type="entry name" value="TAT_signal_bac_arc"/>
</dbReference>
<reference evidence="2 3" key="1">
    <citation type="journal article" date="2014" name="PLoS Genet.">
        <title>Phylogenetically driven sequencing of extremely halophilic archaea reveals strategies for static and dynamic osmo-response.</title>
        <authorList>
            <person name="Becker E.A."/>
            <person name="Seitzer P.M."/>
            <person name="Tritt A."/>
            <person name="Larsen D."/>
            <person name="Krusor M."/>
            <person name="Yao A.I."/>
            <person name="Wu D."/>
            <person name="Madern D."/>
            <person name="Eisen J.A."/>
            <person name="Darling A.E."/>
            <person name="Facciotti M.T."/>
        </authorList>
    </citation>
    <scope>NUCLEOTIDE SEQUENCE [LARGE SCALE GENOMIC DNA]</scope>
    <source>
        <strain evidence="3">DSM 18796 / CECT 7217 / JCM 14584 / KCTC 4019 / B3</strain>
    </source>
</reference>
<evidence type="ECO:0000256" key="1">
    <source>
        <dbReference type="SAM" id="MobiDB-lite"/>
    </source>
</evidence>
<dbReference type="InterPro" id="IPR009078">
    <property type="entry name" value="Ferritin-like_SF"/>
</dbReference>
<dbReference type="SUPFAM" id="SSF47240">
    <property type="entry name" value="Ferritin-like"/>
    <property type="match status" value="1"/>
</dbReference>
<evidence type="ECO:0000313" key="2">
    <source>
        <dbReference type="EMBL" id="ELY41756.1"/>
    </source>
</evidence>
<evidence type="ECO:0000313" key="3">
    <source>
        <dbReference type="Proteomes" id="UP000011645"/>
    </source>
</evidence>
<dbReference type="Proteomes" id="UP000011645">
    <property type="component" value="Unassembled WGS sequence"/>
</dbReference>
<accession>L9VXL7</accession>